<gene>
    <name evidence="2" type="ORF">L484_007327</name>
</gene>
<dbReference type="Proteomes" id="UP000030645">
    <property type="component" value="Unassembled WGS sequence"/>
</dbReference>
<feature type="region of interest" description="Disordered" evidence="1">
    <location>
        <begin position="83"/>
        <end position="102"/>
    </location>
</feature>
<proteinExistence type="predicted"/>
<feature type="region of interest" description="Disordered" evidence="1">
    <location>
        <begin position="117"/>
        <end position="136"/>
    </location>
</feature>
<reference evidence="3" key="1">
    <citation type="submission" date="2013-01" db="EMBL/GenBank/DDBJ databases">
        <title>Draft Genome Sequence of a Mulberry Tree, Morus notabilis C.K. Schneid.</title>
        <authorList>
            <person name="He N."/>
            <person name="Zhao S."/>
        </authorList>
    </citation>
    <scope>NUCLEOTIDE SEQUENCE</scope>
</reference>
<organism evidence="2 3">
    <name type="scientific">Morus notabilis</name>
    <dbReference type="NCBI Taxonomy" id="981085"/>
    <lineage>
        <taxon>Eukaryota</taxon>
        <taxon>Viridiplantae</taxon>
        <taxon>Streptophyta</taxon>
        <taxon>Embryophyta</taxon>
        <taxon>Tracheophyta</taxon>
        <taxon>Spermatophyta</taxon>
        <taxon>Magnoliopsida</taxon>
        <taxon>eudicotyledons</taxon>
        <taxon>Gunneridae</taxon>
        <taxon>Pentapetalae</taxon>
        <taxon>rosids</taxon>
        <taxon>fabids</taxon>
        <taxon>Rosales</taxon>
        <taxon>Moraceae</taxon>
        <taxon>Moreae</taxon>
        <taxon>Morus</taxon>
    </lineage>
</organism>
<keyword evidence="3" id="KW-1185">Reference proteome</keyword>
<name>W9RMK0_9ROSA</name>
<evidence type="ECO:0000313" key="2">
    <source>
        <dbReference type="EMBL" id="EXB86903.1"/>
    </source>
</evidence>
<feature type="region of interest" description="Disordered" evidence="1">
    <location>
        <begin position="1"/>
        <end position="27"/>
    </location>
</feature>
<evidence type="ECO:0000313" key="3">
    <source>
        <dbReference type="Proteomes" id="UP000030645"/>
    </source>
</evidence>
<feature type="compositionally biased region" description="Basic and acidic residues" evidence="1">
    <location>
        <begin position="88"/>
        <end position="97"/>
    </location>
</feature>
<accession>W9RMK0</accession>
<dbReference type="EMBL" id="KE344921">
    <property type="protein sequence ID" value="EXB86903.1"/>
    <property type="molecule type" value="Genomic_DNA"/>
</dbReference>
<protein>
    <submittedName>
        <fullName evidence="2">Uncharacterized protein</fullName>
    </submittedName>
</protein>
<evidence type="ECO:0000256" key="1">
    <source>
        <dbReference type="SAM" id="MobiDB-lite"/>
    </source>
</evidence>
<sequence>MIEPPSRGETPGRGVTTPSGKGVTTPLSKVSFMMNPHSRGMIIPSSRGRSWGNLLVEVKALSSDVTTILGRFLLNWIPSKASGSPKVTKFEPTEEQGRSPWRFPKREVQLQRLRYRRRQRKGKEQEKRRQGRGVGRELLLLHGTTRVADQCRRTKRCRTKFPVLKGDPNDADAAPKIGG</sequence>
<dbReference type="AlphaFoldDB" id="W9RMK0"/>